<keyword evidence="4" id="KW-0813">Transport</keyword>
<feature type="transmembrane region" description="Helical" evidence="18">
    <location>
        <begin position="717"/>
        <end position="742"/>
    </location>
</feature>
<keyword evidence="14" id="KW-0406">Ion transport</keyword>
<evidence type="ECO:0000256" key="14">
    <source>
        <dbReference type="ARBA" id="ARBA00023065"/>
    </source>
</evidence>
<feature type="domain" description="FAD-binding FR-type" evidence="19">
    <location>
        <begin position="877"/>
        <end position="994"/>
    </location>
</feature>
<feature type="transmembrane region" description="Helical" evidence="18">
    <location>
        <begin position="881"/>
        <end position="899"/>
    </location>
</feature>
<evidence type="ECO:0000256" key="18">
    <source>
        <dbReference type="SAM" id="Phobius"/>
    </source>
</evidence>
<dbReference type="AlphaFoldDB" id="A0A2R6R163"/>
<dbReference type="SFLD" id="SFLDG01168">
    <property type="entry name" value="Ferric_reductase_subgroup_(FRE"/>
    <property type="match status" value="2"/>
</dbReference>
<keyword evidence="13" id="KW-0520">NAD</keyword>
<organism evidence="20 21">
    <name type="scientific">Actinidia chinensis var. chinensis</name>
    <name type="common">Chinese soft-hair kiwi</name>
    <dbReference type="NCBI Taxonomy" id="1590841"/>
    <lineage>
        <taxon>Eukaryota</taxon>
        <taxon>Viridiplantae</taxon>
        <taxon>Streptophyta</taxon>
        <taxon>Embryophyta</taxon>
        <taxon>Tracheophyta</taxon>
        <taxon>Spermatophyta</taxon>
        <taxon>Magnoliopsida</taxon>
        <taxon>eudicotyledons</taxon>
        <taxon>Gunneridae</taxon>
        <taxon>Pentapetalae</taxon>
        <taxon>asterids</taxon>
        <taxon>Ericales</taxon>
        <taxon>Actinidiaceae</taxon>
        <taxon>Actinidia</taxon>
    </lineage>
</organism>
<feature type="transmembrane region" description="Helical" evidence="18">
    <location>
        <begin position="455"/>
        <end position="475"/>
    </location>
</feature>
<evidence type="ECO:0000313" key="21">
    <source>
        <dbReference type="Proteomes" id="UP000241394"/>
    </source>
</evidence>
<dbReference type="Gene3D" id="3.40.50.80">
    <property type="entry name" value="Nucleotide-binding domain of ferredoxin-NADP reductase (FNR) module"/>
    <property type="match status" value="3"/>
</dbReference>
<evidence type="ECO:0000256" key="3">
    <source>
        <dbReference type="ARBA" id="ARBA00006278"/>
    </source>
</evidence>
<dbReference type="SUPFAM" id="SSF63380">
    <property type="entry name" value="Riboflavin synthase domain-like"/>
    <property type="match status" value="2"/>
</dbReference>
<feature type="transmembrane region" description="Helical" evidence="18">
    <location>
        <begin position="216"/>
        <end position="240"/>
    </location>
</feature>
<proteinExistence type="inferred from homology"/>
<dbReference type="InterPro" id="IPR013112">
    <property type="entry name" value="FAD-bd_8"/>
</dbReference>
<dbReference type="InterPro" id="IPR050369">
    <property type="entry name" value="RBOH/FRE"/>
</dbReference>
<evidence type="ECO:0000259" key="19">
    <source>
        <dbReference type="PROSITE" id="PS51384"/>
    </source>
</evidence>
<dbReference type="InterPro" id="IPR017938">
    <property type="entry name" value="Riboflavin_synthase-like_b-brl"/>
</dbReference>
<comment type="cofactor">
    <cofactor evidence="1">
        <name>FAD</name>
        <dbReference type="ChEBI" id="CHEBI:57692"/>
    </cofactor>
</comment>
<evidence type="ECO:0000256" key="16">
    <source>
        <dbReference type="ARBA" id="ARBA00050970"/>
    </source>
</evidence>
<dbReference type="SUPFAM" id="SSF52343">
    <property type="entry name" value="Ferredoxin reductase-like, C-terminal NADP-linked domain"/>
    <property type="match status" value="2"/>
</dbReference>
<dbReference type="EMBL" id="NKQK01000010">
    <property type="protein sequence ID" value="PSS18994.1"/>
    <property type="molecule type" value="Genomic_DNA"/>
</dbReference>
<feature type="transmembrane region" description="Helical" evidence="18">
    <location>
        <begin position="572"/>
        <end position="593"/>
    </location>
</feature>
<feature type="transmembrane region" description="Helical" evidence="18">
    <location>
        <begin position="126"/>
        <end position="151"/>
    </location>
</feature>
<keyword evidence="12" id="KW-0408">Iron</keyword>
<evidence type="ECO:0000256" key="17">
    <source>
        <dbReference type="ARBA" id="ARBA00066905"/>
    </source>
</evidence>
<evidence type="ECO:0000256" key="11">
    <source>
        <dbReference type="ARBA" id="ARBA00023002"/>
    </source>
</evidence>
<sequence length="1256" mass="141632">MDESLLLNKGDGLDYGNKKPFLASFMKFALKFTMWVIFIAWASIIFLYPSEFVSGFYRKFIQATTGTVYGITGTMFLAFSAPILVIAFLAIAYLIVYGEEQFKGKETSKRPCFQLWTLPVIVDGPFGVVSAAELIGIVLFSVYIVWAVYAYTLKNLDILSKLQRTFEEESYLLLELTGLRFGLIGLFCLAFLFLPVARGSVLLRLIDIPFEHATRYHVWLGHLTMLIFTLHGLFYLVAWAMQGRLLREILEWKNIGVANLPGVISLVAGLFMWLTSLPPVRKQNFELFFYTHQLYIVFVLFLALHVGDFIFSIAAGGIFLFILDRFLRFCQSRRTVNVISATCLPCGTVELVVSKPANLKYNALSFIFLQVRELSWLQWHPFSVSSSPLDGKYHVSILIKVLGEWTAKLRESILNGPKEDPQIEQQPLQPHSNLSVSVEGPYGHESPYHLMYENLILVAGGIGISPFLAILSDILHRINNRKPCLPRNVLIVWAVKKSDELPLLHSFDMKSICPFFSDLMNLEIQTYVTRESEPPLEGGKISQSVSSFGCPVGNRCGISVLVGTGDNVWSGIYLVVSTIGLVLSVGLLQVYYINPFGISSWWYKGLLLFACMVVSPIIFGGVVVGLWHLWERKSSAGEVYEDDDGQKIDISPGNEPRASKESSQDYVATSNTIRYGQRPDFGEIFGCKSEQWGHVDVGVIVCGPPTLQTSVAKECSYLLLELTGLRFGLIGLFCLAFLFLPVARGSVLLRLIDIPFEHATRYHVWLGHLTMLIFTLHGLFYLVAWAMQGRLLREILEWKNIGVANLPGVISLVAGLFMWLTSLPPVRKQNFELFFYTHQLYIVFVLFLALHVGDFIFSIAAGGIFLFILDRFLRFCQSRRTVNVISATCLPCGTVELVVSKPANLKYNALSFLFLQVRELSWLQWHPFSVSSSPLDGKYHVSILFKVLGKWTAKLRENILNGLKEDPQIEQQPLQPHSNLSVSVEGPYGHESPYHLMYENLILVAGGIGISPFLAILSDILHRINNRKPCLPRNVLIVWAVKKSDELPLLHSFDMKSICPFFSELMNLEIQTYVTRESEPPLEEGNISQSVSSFRCPVGNRCGISVLVYYINPFSISSWWYKGLLLFACMVVSPIIFGGVVVGLWHLWERKTSAREVYEDDDVQKFDILPGNEPRASKESSQDYVATSNTIRYGRRPDFGEIFGCKAEQWGHVDVGVIVCGPPTLQTSVAKECRSQSLKRKCNHPIFHFHSHSFDL</sequence>
<protein>
    <recommendedName>
        <fullName evidence="17">ferric-chelate reductase (NADH)</fullName>
        <ecNumber evidence="17">1.16.1.7</ecNumber>
    </recommendedName>
</protein>
<accession>A0A2R6R163</accession>
<feature type="transmembrane region" description="Helical" evidence="18">
    <location>
        <begin position="68"/>
        <end position="96"/>
    </location>
</feature>
<dbReference type="FunCoup" id="A0A2R6R163">
    <property type="interactions" value="586"/>
</dbReference>
<feature type="transmembrane region" description="Helical" evidence="18">
    <location>
        <begin position="294"/>
        <end position="323"/>
    </location>
</feature>
<dbReference type="InterPro" id="IPR013121">
    <property type="entry name" value="Fe_red_NAD-bd_6"/>
</dbReference>
<dbReference type="InParanoid" id="A0A2R6R163"/>
<comment type="subcellular location">
    <subcellularLocation>
        <location evidence="2">Membrane</location>
        <topology evidence="2">Multi-pass membrane protein</topology>
    </subcellularLocation>
</comment>
<dbReference type="GO" id="GO:0046872">
    <property type="term" value="F:metal ion binding"/>
    <property type="evidence" value="ECO:0007669"/>
    <property type="project" value="UniProtKB-KW"/>
</dbReference>
<dbReference type="Gramene" id="PSS18994">
    <property type="protein sequence ID" value="PSS18994"/>
    <property type="gene ID" value="CEY00_Acc10936"/>
</dbReference>
<keyword evidence="10 18" id="KW-1133">Transmembrane helix</keyword>
<feature type="transmembrane region" description="Helical" evidence="18">
    <location>
        <begin position="172"/>
        <end position="196"/>
    </location>
</feature>
<keyword evidence="11" id="KW-0560">Oxidoreductase</keyword>
<keyword evidence="6" id="KW-0285">Flavoprotein</keyword>
<feature type="domain" description="FAD-binding FR-type" evidence="19">
    <location>
        <begin position="331"/>
        <end position="448"/>
    </location>
</feature>
<evidence type="ECO:0000256" key="8">
    <source>
        <dbReference type="ARBA" id="ARBA00022723"/>
    </source>
</evidence>
<dbReference type="PROSITE" id="PS51384">
    <property type="entry name" value="FAD_FR"/>
    <property type="match status" value="2"/>
</dbReference>
<gene>
    <name evidence="20" type="ORF">CEY00_Acc10936</name>
</gene>
<evidence type="ECO:0000256" key="9">
    <source>
        <dbReference type="ARBA" id="ARBA00022827"/>
    </source>
</evidence>
<evidence type="ECO:0000256" key="7">
    <source>
        <dbReference type="ARBA" id="ARBA00022692"/>
    </source>
</evidence>
<evidence type="ECO:0000256" key="15">
    <source>
        <dbReference type="ARBA" id="ARBA00023136"/>
    </source>
</evidence>
<feature type="transmembrane region" description="Helical" evidence="18">
    <location>
        <begin position="605"/>
        <end position="630"/>
    </location>
</feature>
<feature type="transmembrane region" description="Helical" evidence="18">
    <location>
        <begin position="252"/>
        <end position="274"/>
    </location>
</feature>
<feature type="transmembrane region" description="Helical" evidence="18">
    <location>
        <begin position="762"/>
        <end position="786"/>
    </location>
</feature>
<dbReference type="EC" id="1.16.1.7" evidence="17"/>
<dbReference type="OrthoDB" id="167398at2759"/>
<keyword evidence="5" id="KW-0349">Heme</keyword>
<dbReference type="GO" id="GO:0006811">
    <property type="term" value="P:monoatomic ion transport"/>
    <property type="evidence" value="ECO:0007669"/>
    <property type="project" value="UniProtKB-KW"/>
</dbReference>
<dbReference type="GO" id="GO:0005886">
    <property type="term" value="C:plasma membrane"/>
    <property type="evidence" value="ECO:0007669"/>
    <property type="project" value="TreeGrafter"/>
</dbReference>
<dbReference type="FunFam" id="3.40.50.80:FF:000036">
    <property type="entry name" value="Ferric reduction oxidase 6"/>
    <property type="match status" value="2"/>
</dbReference>
<feature type="transmembrane region" description="Helical" evidence="18">
    <location>
        <begin position="335"/>
        <end position="353"/>
    </location>
</feature>
<evidence type="ECO:0000313" key="20">
    <source>
        <dbReference type="EMBL" id="PSS18994.1"/>
    </source>
</evidence>
<dbReference type="GO" id="GO:0140618">
    <property type="term" value="F:ferric-chelate reductase (NADH) activity"/>
    <property type="evidence" value="ECO:0007669"/>
    <property type="project" value="UniProtKB-EC"/>
</dbReference>
<dbReference type="Pfam" id="PF08030">
    <property type="entry name" value="NAD_binding_6"/>
    <property type="match status" value="2"/>
</dbReference>
<dbReference type="SFLD" id="SFLDS00052">
    <property type="entry name" value="Ferric_Reductase_Domain"/>
    <property type="match status" value="2"/>
</dbReference>
<keyword evidence="21" id="KW-1185">Reference proteome</keyword>
<dbReference type="Pfam" id="PF01794">
    <property type="entry name" value="Ferric_reduct"/>
    <property type="match status" value="2"/>
</dbReference>
<feature type="transmembrane region" description="Helical" evidence="18">
    <location>
        <begin position="1001"/>
        <end position="1021"/>
    </location>
</feature>
<evidence type="ECO:0000256" key="1">
    <source>
        <dbReference type="ARBA" id="ARBA00001974"/>
    </source>
</evidence>
<dbReference type="InterPro" id="IPR039261">
    <property type="entry name" value="FNR_nucleotide-bd"/>
</dbReference>
<dbReference type="STRING" id="1590841.A0A2R6R163"/>
<comment type="caution">
    <text evidence="20">The sequence shown here is derived from an EMBL/GenBank/DDBJ whole genome shotgun (WGS) entry which is preliminary data.</text>
</comment>
<evidence type="ECO:0000256" key="5">
    <source>
        <dbReference type="ARBA" id="ARBA00022617"/>
    </source>
</evidence>
<dbReference type="InterPro" id="IPR013130">
    <property type="entry name" value="Fe3_Rdtase_TM_dom"/>
</dbReference>
<keyword evidence="8" id="KW-0479">Metal-binding</keyword>
<dbReference type="CDD" id="cd06186">
    <property type="entry name" value="NOX_Duox_like_FAD_NADP"/>
    <property type="match status" value="2"/>
</dbReference>
<name>A0A2R6R163_ACTCC</name>
<evidence type="ECO:0000256" key="4">
    <source>
        <dbReference type="ARBA" id="ARBA00022448"/>
    </source>
</evidence>
<comment type="similarity">
    <text evidence="3">Belongs to the ferric reductase (FRE) family.</text>
</comment>
<dbReference type="PANTHER" id="PTHR11972">
    <property type="entry name" value="NADPH OXIDASE"/>
    <property type="match status" value="1"/>
</dbReference>
<evidence type="ECO:0000256" key="6">
    <source>
        <dbReference type="ARBA" id="ARBA00022630"/>
    </source>
</evidence>
<keyword evidence="7 18" id="KW-0812">Transmembrane</keyword>
<keyword evidence="15 18" id="KW-0472">Membrane</keyword>
<keyword evidence="9" id="KW-0274">FAD</keyword>
<dbReference type="Proteomes" id="UP000241394">
    <property type="component" value="Chromosome LG10"/>
</dbReference>
<feature type="transmembrane region" description="Helical" evidence="18">
    <location>
        <begin position="28"/>
        <end position="48"/>
    </location>
</feature>
<dbReference type="InterPro" id="IPR017927">
    <property type="entry name" value="FAD-bd_FR_type"/>
</dbReference>
<feature type="transmembrane region" description="Helical" evidence="18">
    <location>
        <begin position="798"/>
        <end position="820"/>
    </location>
</feature>
<feature type="transmembrane region" description="Helical" evidence="18">
    <location>
        <begin position="840"/>
        <end position="869"/>
    </location>
</feature>
<reference evidence="21" key="2">
    <citation type="journal article" date="2018" name="BMC Genomics">
        <title>A manually annotated Actinidia chinensis var. chinensis (kiwifruit) genome highlights the challenges associated with draft genomes and gene prediction in plants.</title>
        <authorList>
            <person name="Pilkington S.M."/>
            <person name="Crowhurst R."/>
            <person name="Hilario E."/>
            <person name="Nardozza S."/>
            <person name="Fraser L."/>
            <person name="Peng Y."/>
            <person name="Gunaseelan K."/>
            <person name="Simpson R."/>
            <person name="Tahir J."/>
            <person name="Deroles S.C."/>
            <person name="Templeton K."/>
            <person name="Luo Z."/>
            <person name="Davy M."/>
            <person name="Cheng C."/>
            <person name="McNeilage M."/>
            <person name="Scaglione D."/>
            <person name="Liu Y."/>
            <person name="Zhang Q."/>
            <person name="Datson P."/>
            <person name="De Silva N."/>
            <person name="Gardiner S.E."/>
            <person name="Bassett H."/>
            <person name="Chagne D."/>
            <person name="McCallum J."/>
            <person name="Dzierzon H."/>
            <person name="Deng C."/>
            <person name="Wang Y.Y."/>
            <person name="Barron L."/>
            <person name="Manako K."/>
            <person name="Bowen J."/>
            <person name="Foster T.M."/>
            <person name="Erridge Z.A."/>
            <person name="Tiffin H."/>
            <person name="Waite C.N."/>
            <person name="Davies K.M."/>
            <person name="Grierson E.P."/>
            <person name="Laing W.A."/>
            <person name="Kirk R."/>
            <person name="Chen X."/>
            <person name="Wood M."/>
            <person name="Montefiori M."/>
            <person name="Brummell D.A."/>
            <person name="Schwinn K.E."/>
            <person name="Catanach A."/>
            <person name="Fullerton C."/>
            <person name="Li D."/>
            <person name="Meiyalaghan S."/>
            <person name="Nieuwenhuizen N."/>
            <person name="Read N."/>
            <person name="Prakash R."/>
            <person name="Hunter D."/>
            <person name="Zhang H."/>
            <person name="McKenzie M."/>
            <person name="Knabel M."/>
            <person name="Harris A."/>
            <person name="Allan A.C."/>
            <person name="Gleave A."/>
            <person name="Chen A."/>
            <person name="Janssen B.J."/>
            <person name="Plunkett B."/>
            <person name="Ampomah-Dwamena C."/>
            <person name="Voogd C."/>
            <person name="Leif D."/>
            <person name="Lafferty D."/>
            <person name="Souleyre E.J.F."/>
            <person name="Varkonyi-Gasic E."/>
            <person name="Gambi F."/>
            <person name="Hanley J."/>
            <person name="Yao J.L."/>
            <person name="Cheung J."/>
            <person name="David K.M."/>
            <person name="Warren B."/>
            <person name="Marsh K."/>
            <person name="Snowden K.C."/>
            <person name="Lin-Wang K."/>
            <person name="Brian L."/>
            <person name="Martinez-Sanchez M."/>
            <person name="Wang M."/>
            <person name="Ileperuma N."/>
            <person name="Macnee N."/>
            <person name="Campin R."/>
            <person name="McAtee P."/>
            <person name="Drummond R.S.M."/>
            <person name="Espley R.V."/>
            <person name="Ireland H.S."/>
            <person name="Wu R."/>
            <person name="Atkinson R.G."/>
            <person name="Karunairetnam S."/>
            <person name="Bulley S."/>
            <person name="Chunkath S."/>
            <person name="Hanley Z."/>
            <person name="Storey R."/>
            <person name="Thrimawithana A.H."/>
            <person name="Thomson S."/>
            <person name="David C."/>
            <person name="Testolin R."/>
            <person name="Huang H."/>
            <person name="Hellens R.P."/>
            <person name="Schaffer R.J."/>
        </authorList>
    </citation>
    <scope>NUCLEOTIDE SEQUENCE [LARGE SCALE GENOMIC DNA]</scope>
    <source>
        <strain evidence="21">cv. Red5</strain>
    </source>
</reference>
<reference evidence="20 21" key="1">
    <citation type="submission" date="2017-07" db="EMBL/GenBank/DDBJ databases">
        <title>An improved, manually edited Actinidia chinensis var. chinensis (kiwifruit) genome highlights the challenges associated with draft genomes and gene prediction in plants.</title>
        <authorList>
            <person name="Pilkington S."/>
            <person name="Crowhurst R."/>
            <person name="Hilario E."/>
            <person name="Nardozza S."/>
            <person name="Fraser L."/>
            <person name="Peng Y."/>
            <person name="Gunaseelan K."/>
            <person name="Simpson R."/>
            <person name="Tahir J."/>
            <person name="Deroles S."/>
            <person name="Templeton K."/>
            <person name="Luo Z."/>
            <person name="Davy M."/>
            <person name="Cheng C."/>
            <person name="Mcneilage M."/>
            <person name="Scaglione D."/>
            <person name="Liu Y."/>
            <person name="Zhang Q."/>
            <person name="Datson P."/>
            <person name="De Silva N."/>
            <person name="Gardiner S."/>
            <person name="Bassett H."/>
            <person name="Chagne D."/>
            <person name="Mccallum J."/>
            <person name="Dzierzon H."/>
            <person name="Deng C."/>
            <person name="Wang Y.-Y."/>
            <person name="Barron N."/>
            <person name="Manako K."/>
            <person name="Bowen J."/>
            <person name="Foster T."/>
            <person name="Erridge Z."/>
            <person name="Tiffin H."/>
            <person name="Waite C."/>
            <person name="Davies K."/>
            <person name="Grierson E."/>
            <person name="Laing W."/>
            <person name="Kirk R."/>
            <person name="Chen X."/>
            <person name="Wood M."/>
            <person name="Montefiori M."/>
            <person name="Brummell D."/>
            <person name="Schwinn K."/>
            <person name="Catanach A."/>
            <person name="Fullerton C."/>
            <person name="Li D."/>
            <person name="Meiyalaghan S."/>
            <person name="Nieuwenhuizen N."/>
            <person name="Read N."/>
            <person name="Prakash R."/>
            <person name="Hunter D."/>
            <person name="Zhang H."/>
            <person name="Mckenzie M."/>
            <person name="Knabel M."/>
            <person name="Harris A."/>
            <person name="Allan A."/>
            <person name="Chen A."/>
            <person name="Janssen B."/>
            <person name="Plunkett B."/>
            <person name="Dwamena C."/>
            <person name="Voogd C."/>
            <person name="Leif D."/>
            <person name="Lafferty D."/>
            <person name="Souleyre E."/>
            <person name="Varkonyi-Gasic E."/>
            <person name="Gambi F."/>
            <person name="Hanley J."/>
            <person name="Yao J.-L."/>
            <person name="Cheung J."/>
            <person name="David K."/>
            <person name="Warren B."/>
            <person name="Marsh K."/>
            <person name="Snowden K."/>
            <person name="Lin-Wang K."/>
            <person name="Brian L."/>
            <person name="Martinez-Sanchez M."/>
            <person name="Wang M."/>
            <person name="Ileperuma N."/>
            <person name="Macnee N."/>
            <person name="Campin R."/>
            <person name="Mcatee P."/>
            <person name="Drummond R."/>
            <person name="Espley R."/>
            <person name="Ireland H."/>
            <person name="Wu R."/>
            <person name="Atkinson R."/>
            <person name="Karunairetnam S."/>
            <person name="Bulley S."/>
            <person name="Chunkath S."/>
            <person name="Hanley Z."/>
            <person name="Storey R."/>
            <person name="Thrimawithana A."/>
            <person name="Thomson S."/>
            <person name="David C."/>
            <person name="Testolin R."/>
        </authorList>
    </citation>
    <scope>NUCLEOTIDE SEQUENCE [LARGE SCALE GENOMIC DNA]</scope>
    <source>
        <strain evidence="21">cv. Red5</strain>
        <tissue evidence="20">Young leaf</tissue>
    </source>
</reference>
<evidence type="ECO:0000256" key="12">
    <source>
        <dbReference type="ARBA" id="ARBA00023004"/>
    </source>
</evidence>
<feature type="transmembrane region" description="Helical" evidence="18">
    <location>
        <begin position="1124"/>
        <end position="1148"/>
    </location>
</feature>
<comment type="catalytic activity">
    <reaction evidence="16">
        <text>2 a Fe(II)-siderophore + NAD(+) + H(+) = 2 a Fe(III)-siderophore + NADH</text>
        <dbReference type="Rhea" id="RHEA:15061"/>
        <dbReference type="Rhea" id="RHEA-COMP:11342"/>
        <dbReference type="Rhea" id="RHEA-COMP:11344"/>
        <dbReference type="ChEBI" id="CHEBI:15378"/>
        <dbReference type="ChEBI" id="CHEBI:29033"/>
        <dbReference type="ChEBI" id="CHEBI:29034"/>
        <dbReference type="ChEBI" id="CHEBI:57540"/>
        <dbReference type="ChEBI" id="CHEBI:57945"/>
        <dbReference type="EC" id="1.16.1.7"/>
    </reaction>
</comment>
<dbReference type="Pfam" id="PF08022">
    <property type="entry name" value="FAD_binding_8"/>
    <property type="match status" value="2"/>
</dbReference>
<evidence type="ECO:0000256" key="10">
    <source>
        <dbReference type="ARBA" id="ARBA00022989"/>
    </source>
</evidence>
<evidence type="ECO:0000256" key="13">
    <source>
        <dbReference type="ARBA" id="ARBA00023027"/>
    </source>
</evidence>
<evidence type="ECO:0000256" key="2">
    <source>
        <dbReference type="ARBA" id="ARBA00004141"/>
    </source>
</evidence>
<dbReference type="OMA" id="GEIFGCK"/>
<dbReference type="PANTHER" id="PTHR11972:SF69">
    <property type="entry name" value="FERRIC REDUCTION OXIDASE 6-RELATED"/>
    <property type="match status" value="1"/>
</dbReference>